<gene>
    <name evidence="2" type="ORF">BXY39_1636</name>
</gene>
<name>A0A3M0CQ26_9PROT</name>
<evidence type="ECO:0000313" key="2">
    <source>
        <dbReference type="EMBL" id="RMB08989.1"/>
    </source>
</evidence>
<dbReference type="InParanoid" id="A0A3M0CQ26"/>
<reference evidence="2 3" key="1">
    <citation type="submission" date="2018-10" db="EMBL/GenBank/DDBJ databases">
        <title>Genomic Encyclopedia of Archaeal and Bacterial Type Strains, Phase II (KMG-II): from individual species to whole genera.</title>
        <authorList>
            <person name="Goeker M."/>
        </authorList>
    </citation>
    <scope>NUCLEOTIDE SEQUENCE [LARGE SCALE GENOMIC DNA]</scope>
    <source>
        <strain evidence="2 3">DSM 25217</strain>
    </source>
</reference>
<dbReference type="RefSeq" id="WP_121938298.1">
    <property type="nucleotide sequence ID" value="NZ_REFR01000010.1"/>
</dbReference>
<feature type="chain" id="PRO_5018012286" evidence="1">
    <location>
        <begin position="27"/>
        <end position="212"/>
    </location>
</feature>
<keyword evidence="3" id="KW-1185">Reference proteome</keyword>
<dbReference type="PANTHER" id="PTHR36573">
    <property type="entry name" value="INTERMEMBRANE PHOSPHOLIPID TRANSPORT SYSTEM BINDING PROTEIN MLAC"/>
    <property type="match status" value="1"/>
</dbReference>
<evidence type="ECO:0000313" key="3">
    <source>
        <dbReference type="Proteomes" id="UP000271227"/>
    </source>
</evidence>
<dbReference type="InterPro" id="IPR042245">
    <property type="entry name" value="Tgt2/MlaC_sf"/>
</dbReference>
<organism evidence="2 3">
    <name type="scientific">Eilatimonas milleporae</name>
    <dbReference type="NCBI Taxonomy" id="911205"/>
    <lineage>
        <taxon>Bacteria</taxon>
        <taxon>Pseudomonadati</taxon>
        <taxon>Pseudomonadota</taxon>
        <taxon>Alphaproteobacteria</taxon>
        <taxon>Kordiimonadales</taxon>
        <taxon>Kordiimonadaceae</taxon>
        <taxon>Eilatimonas</taxon>
    </lineage>
</organism>
<dbReference type="PANTHER" id="PTHR36573:SF1">
    <property type="entry name" value="INTERMEMBRANE PHOSPHOLIPID TRANSPORT SYSTEM BINDING PROTEIN MLAC"/>
    <property type="match status" value="1"/>
</dbReference>
<evidence type="ECO:0000256" key="1">
    <source>
        <dbReference type="SAM" id="SignalP"/>
    </source>
</evidence>
<dbReference type="Proteomes" id="UP000271227">
    <property type="component" value="Unassembled WGS sequence"/>
</dbReference>
<feature type="signal peptide" evidence="1">
    <location>
        <begin position="1"/>
        <end position="26"/>
    </location>
</feature>
<accession>A0A3M0CQ26</accession>
<dbReference type="InterPro" id="IPR008869">
    <property type="entry name" value="MlaC/ttg2D"/>
</dbReference>
<comment type="caution">
    <text evidence="2">The sequence shown here is derived from an EMBL/GenBank/DDBJ whole genome shotgun (WGS) entry which is preliminary data.</text>
</comment>
<proteinExistence type="predicted"/>
<sequence length="212" mass="23766">MRHTVFLYRLAVFCLVLVLQVASSVAQDRAADDVDGAVAFIEKLAEDTKTVWSDATLTETERQQGFRDLFNTATDVNYLARAMIGRHYRTASTAQRQAYLAAMEDFIIGEFDTRMTQIGFRDLIVTGTVPAPGKRGHLFVRTKVESDTGDPLLADWRVRKKDGTFQIVNLEVEGINLVITNREVFSARISEVGMDGLITELREKYPPTQSAD</sequence>
<dbReference type="Gene3D" id="3.10.450.710">
    <property type="entry name" value="Tgt2/MlaC"/>
    <property type="match status" value="1"/>
</dbReference>
<dbReference type="EMBL" id="REFR01000010">
    <property type="protein sequence ID" value="RMB08989.1"/>
    <property type="molecule type" value="Genomic_DNA"/>
</dbReference>
<dbReference type="AlphaFoldDB" id="A0A3M0CQ26"/>
<dbReference type="Pfam" id="PF05494">
    <property type="entry name" value="MlaC"/>
    <property type="match status" value="1"/>
</dbReference>
<keyword evidence="1" id="KW-0732">Signal</keyword>
<dbReference type="OrthoDB" id="8099120at2"/>
<dbReference type="FunCoup" id="A0A3M0CQ26">
    <property type="interactions" value="97"/>
</dbReference>
<protein>
    <submittedName>
        <fullName evidence="2">Phospholipid transport system substrate-binding protein</fullName>
    </submittedName>
</protein>